<reference evidence="1" key="1">
    <citation type="journal article" date="2021" name="Proc. Natl. Acad. Sci. U.S.A.">
        <title>A Catalog of Tens of Thousands of Viruses from Human Metagenomes Reveals Hidden Associations with Chronic Diseases.</title>
        <authorList>
            <person name="Tisza M.J."/>
            <person name="Buck C.B."/>
        </authorList>
    </citation>
    <scope>NUCLEOTIDE SEQUENCE</scope>
    <source>
        <strain evidence="1">CttFh17</strain>
    </source>
</reference>
<organism evidence="1">
    <name type="scientific">Siphoviridae sp. cttFh17</name>
    <dbReference type="NCBI Taxonomy" id="2826491"/>
    <lineage>
        <taxon>Viruses</taxon>
        <taxon>Duplodnaviria</taxon>
        <taxon>Heunggongvirae</taxon>
        <taxon>Uroviricota</taxon>
        <taxon>Caudoviricetes</taxon>
    </lineage>
</organism>
<sequence>MAVRATGIKINDRELKKFADRLTEKYVDRYISAGNKAQREIREKSTLEWFINSQGTMVDSLDYTHKLVQKNGKAIIYFTSYVDMNQFERLSTQNDSSIYRWKNKYRASIDPASFLLDLQWNQGIHGLPLVWSRPNPLFGDRNIGSGNSWTNPYFNQGESLESYTRNRFKKDWESTVNKYVKR</sequence>
<accession>A0A8S5NJB0</accession>
<evidence type="ECO:0000313" key="1">
    <source>
        <dbReference type="EMBL" id="DAD94431.1"/>
    </source>
</evidence>
<protein>
    <submittedName>
        <fullName evidence="1">Uncharacterized protein</fullName>
    </submittedName>
</protein>
<proteinExistence type="predicted"/>
<name>A0A8S5NJB0_9CAUD</name>
<dbReference type="EMBL" id="BK015176">
    <property type="protein sequence ID" value="DAD94431.1"/>
    <property type="molecule type" value="Genomic_DNA"/>
</dbReference>